<sequence length="411" mass="48144">MEMLGFYVYVLDKNRRDIFMNILFYFDRQINPERGGTERVTYNLAHYFQGKGNRVMYLAKHKVEEADASIKTFFLPDNGSVVSDENISWLENFLREEKIDFLINQGANGDDIYLLSHKALNTKTKIISVLHFSVYQGLNFFSAMQPLFLHRTPVALLSDFVRYIKMPYNKYKAYKQKKIRYRYLQDNMDAIVLLAPQYVDDMVKIGCLKDRRNLYVIPNPNSFELKDSVNWSEKKDEILFVGRLSYSEKRVDRLLKVWKKIYKNFPTWSLNIVGDGDDRKRLEQIAVKYKLERVFFRGYQSPEIYYRQAKMICLTSNHEGYPMVLIEGMQYGCVPIVFDSFGGASDLISNDKNGFLVKAFDISAYATTISNFIKNVNIQESMSMNAVSSSRKYDIEDISFLWQDLLTKIKN</sequence>
<feature type="domain" description="Glycosyl transferase family 1" evidence="1">
    <location>
        <begin position="224"/>
        <end position="386"/>
    </location>
</feature>
<reference evidence="2 3" key="1">
    <citation type="submission" date="2018-10" db="EMBL/GenBank/DDBJ databases">
        <title>Genomic Encyclopedia of Archaeal and Bacterial Type Strains, Phase II (KMG-II): from individual species to whole genera.</title>
        <authorList>
            <person name="Goeker M."/>
        </authorList>
    </citation>
    <scope>NUCLEOTIDE SEQUENCE [LARGE SCALE GENOMIC DNA]</scope>
    <source>
        <strain evidence="2 3">NSB1</strain>
    </source>
</reference>
<comment type="caution">
    <text evidence="2">The sequence shown here is derived from an EMBL/GenBank/DDBJ whole genome shotgun (WGS) entry which is preliminary data.</text>
</comment>
<dbReference type="EMBL" id="RBXN01000001">
    <property type="protein sequence ID" value="RKT61550.1"/>
    <property type="molecule type" value="Genomic_DNA"/>
</dbReference>
<evidence type="ECO:0000313" key="2">
    <source>
        <dbReference type="EMBL" id="RKT61550.1"/>
    </source>
</evidence>
<protein>
    <submittedName>
        <fullName evidence="2">Glycosyltransferase involved in cell wall biosynthesis</fullName>
    </submittedName>
</protein>
<dbReference type="OrthoDB" id="9811239at2"/>
<keyword evidence="3" id="KW-1185">Reference proteome</keyword>
<dbReference type="AlphaFoldDB" id="A0A495WJQ7"/>
<evidence type="ECO:0000313" key="3">
    <source>
        <dbReference type="Proteomes" id="UP000269493"/>
    </source>
</evidence>
<dbReference type="Gene3D" id="3.40.50.2000">
    <property type="entry name" value="Glycogen Phosphorylase B"/>
    <property type="match status" value="2"/>
</dbReference>
<dbReference type="PANTHER" id="PTHR12526:SF630">
    <property type="entry name" value="GLYCOSYLTRANSFERASE"/>
    <property type="match status" value="1"/>
</dbReference>
<keyword evidence="2" id="KW-0808">Transferase</keyword>
<evidence type="ECO:0000259" key="1">
    <source>
        <dbReference type="Pfam" id="PF00534"/>
    </source>
</evidence>
<gene>
    <name evidence="2" type="ORF">BC742_0604</name>
</gene>
<dbReference type="PANTHER" id="PTHR12526">
    <property type="entry name" value="GLYCOSYLTRANSFERASE"/>
    <property type="match status" value="1"/>
</dbReference>
<dbReference type="GO" id="GO:0016757">
    <property type="term" value="F:glycosyltransferase activity"/>
    <property type="evidence" value="ECO:0007669"/>
    <property type="project" value="InterPro"/>
</dbReference>
<organism evidence="2 3">
    <name type="scientific">Coprobacter fastidiosus NSB1 = JCM 33896</name>
    <dbReference type="NCBI Taxonomy" id="1349822"/>
    <lineage>
        <taxon>Bacteria</taxon>
        <taxon>Pseudomonadati</taxon>
        <taxon>Bacteroidota</taxon>
        <taxon>Bacteroidia</taxon>
        <taxon>Bacteroidales</taxon>
        <taxon>Barnesiellaceae</taxon>
        <taxon>Coprobacter</taxon>
    </lineage>
</organism>
<dbReference type="Proteomes" id="UP000269493">
    <property type="component" value="Unassembled WGS sequence"/>
</dbReference>
<proteinExistence type="predicted"/>
<accession>A0A495WJQ7</accession>
<name>A0A495WJQ7_9BACT</name>
<dbReference type="InterPro" id="IPR001296">
    <property type="entry name" value="Glyco_trans_1"/>
</dbReference>
<dbReference type="Pfam" id="PF00534">
    <property type="entry name" value="Glycos_transf_1"/>
    <property type="match status" value="1"/>
</dbReference>
<dbReference type="SUPFAM" id="SSF53756">
    <property type="entry name" value="UDP-Glycosyltransferase/glycogen phosphorylase"/>
    <property type="match status" value="1"/>
</dbReference>